<reference evidence="2 3" key="1">
    <citation type="journal article" date="2016" name="Gut Pathog.">
        <title>Whole genome sequencing of "Faecalibaculum rodentium" ALO17, isolated from C57BL/6J laboratory mouse feces.</title>
        <authorList>
            <person name="Lim S."/>
            <person name="Chang D.H."/>
            <person name="Ahn S."/>
            <person name="Kim B.C."/>
        </authorList>
    </citation>
    <scope>NUCLEOTIDE SEQUENCE [LARGE SCALE GENOMIC DNA]</scope>
    <source>
        <strain evidence="2 3">Alo17</strain>
    </source>
</reference>
<gene>
    <name evidence="2" type="ORF">AALO17_07450</name>
</gene>
<dbReference type="PANTHER" id="PTHR18964:SF165">
    <property type="entry name" value="BETA-GLUCOSIDE KINASE"/>
    <property type="match status" value="1"/>
</dbReference>
<dbReference type="InterPro" id="IPR043129">
    <property type="entry name" value="ATPase_NBD"/>
</dbReference>
<accession>A0A140DTA2</accession>
<keyword evidence="3" id="KW-1185">Reference proteome</keyword>
<comment type="similarity">
    <text evidence="1">Belongs to the ROK (NagC/XylR) family.</text>
</comment>
<dbReference type="Proteomes" id="UP000069771">
    <property type="component" value="Chromosome"/>
</dbReference>
<dbReference type="PATRIC" id="fig|1702221.3.peg.721"/>
<dbReference type="InterPro" id="IPR000600">
    <property type="entry name" value="ROK"/>
</dbReference>
<dbReference type="Pfam" id="PF00480">
    <property type="entry name" value="ROK"/>
    <property type="match status" value="1"/>
</dbReference>
<sequence>MEIQWRQRLQKEETVMNNIICIDIGGTAIKYGVINTEGDVQCTRETPTEAKKGAAALTEKLRHITRELLAECPDARGIAISTAGVVNSDEASILHATDAIPGWKGTSLRNELAEFSLPVEAENDVNCAGLAEYISGNAQGAKSALVMTIGTGIGGCYIEEGRLLNGHTYSACEVGYLPVDGTAFQDLAATSVLSATVAAVKGGTPEEWTGRRIFEAAAAGDTECRQAIDTMCEILGKGIAALCFVLNPEVVVLGGGIMAQEGVLRSPIETAFARHSIPLVADATRIEFASHQNAAGMKGALVNFLNRHPELA</sequence>
<evidence type="ECO:0000313" key="3">
    <source>
        <dbReference type="Proteomes" id="UP000069771"/>
    </source>
</evidence>
<dbReference type="Gene3D" id="3.30.420.40">
    <property type="match status" value="2"/>
</dbReference>
<evidence type="ECO:0000256" key="1">
    <source>
        <dbReference type="ARBA" id="ARBA00006479"/>
    </source>
</evidence>
<evidence type="ECO:0000313" key="2">
    <source>
        <dbReference type="EMBL" id="AMK53879.1"/>
    </source>
</evidence>
<proteinExistence type="inferred from homology"/>
<dbReference type="EMBL" id="CP011391">
    <property type="protein sequence ID" value="AMK53879.1"/>
    <property type="molecule type" value="Genomic_DNA"/>
</dbReference>
<organism evidence="2 3">
    <name type="scientific">Faecalibaculum rodentium</name>
    <dbReference type="NCBI Taxonomy" id="1702221"/>
    <lineage>
        <taxon>Bacteria</taxon>
        <taxon>Bacillati</taxon>
        <taxon>Bacillota</taxon>
        <taxon>Erysipelotrichia</taxon>
        <taxon>Erysipelotrichales</taxon>
        <taxon>Erysipelotrichaceae</taxon>
        <taxon>Faecalibaculum</taxon>
    </lineage>
</organism>
<dbReference type="KEGG" id="fro:AALO17_07450"/>
<dbReference type="SUPFAM" id="SSF53067">
    <property type="entry name" value="Actin-like ATPase domain"/>
    <property type="match status" value="1"/>
</dbReference>
<evidence type="ECO:0008006" key="4">
    <source>
        <dbReference type="Google" id="ProtNLM"/>
    </source>
</evidence>
<protein>
    <recommendedName>
        <fullName evidence="4">ROK family protein</fullName>
    </recommendedName>
</protein>
<dbReference type="AlphaFoldDB" id="A0A140DTA2"/>
<dbReference type="PANTHER" id="PTHR18964">
    <property type="entry name" value="ROK (REPRESSOR, ORF, KINASE) FAMILY"/>
    <property type="match status" value="1"/>
</dbReference>
<dbReference type="CDD" id="cd24068">
    <property type="entry name" value="ASKHA_NBD_ROK_FnNanK-like"/>
    <property type="match status" value="1"/>
</dbReference>
<name>A0A140DTA2_9FIRM</name>
<dbReference type="STRING" id="1702221.AALO17_07450"/>